<proteinExistence type="predicted"/>
<keyword evidence="1" id="KW-0472">Membrane</keyword>
<evidence type="ECO:0000313" key="3">
    <source>
        <dbReference type="Proteomes" id="UP000553034"/>
    </source>
</evidence>
<evidence type="ECO:0000313" key="2">
    <source>
        <dbReference type="EMBL" id="MBB4118705.1"/>
    </source>
</evidence>
<gene>
    <name evidence="2" type="ORF">GGR32_000985</name>
</gene>
<reference evidence="2 3" key="1">
    <citation type="submission" date="2020-08" db="EMBL/GenBank/DDBJ databases">
        <title>Genomic Encyclopedia of Type Strains, Phase IV (KMG-IV): sequencing the most valuable type-strain genomes for metagenomic binning, comparative biology and taxonomic classification.</title>
        <authorList>
            <person name="Goeker M."/>
        </authorList>
    </citation>
    <scope>NUCLEOTIDE SEQUENCE [LARGE SCALE GENOMIC DNA]</scope>
    <source>
        <strain evidence="2 3">DSM 29568</strain>
    </source>
</reference>
<dbReference type="EMBL" id="JACIFO010000003">
    <property type="protein sequence ID" value="MBB4118705.1"/>
    <property type="molecule type" value="Genomic_DNA"/>
</dbReference>
<keyword evidence="1" id="KW-0812">Transmembrane</keyword>
<dbReference type="AlphaFoldDB" id="A0A840ENM5"/>
<accession>A0A840ENM5</accession>
<keyword evidence="1" id="KW-1133">Transmembrane helix</keyword>
<feature type="transmembrane region" description="Helical" evidence="1">
    <location>
        <begin position="35"/>
        <end position="56"/>
    </location>
</feature>
<sequence length="68" mass="7947">MKKNIFKILFLSLILTNLGFIMDADPKEPSMLMRFVEFFAMTGTIFLLISLVYFLATFTYKKILKKTV</sequence>
<protein>
    <submittedName>
        <fullName evidence="2">Uncharacterized protein</fullName>
    </submittedName>
</protein>
<evidence type="ECO:0000256" key="1">
    <source>
        <dbReference type="SAM" id="Phobius"/>
    </source>
</evidence>
<keyword evidence="3" id="KW-1185">Reference proteome</keyword>
<name>A0A840ENM5_9FLAO</name>
<dbReference type="Proteomes" id="UP000553034">
    <property type="component" value="Unassembled WGS sequence"/>
</dbReference>
<comment type="caution">
    <text evidence="2">The sequence shown here is derived from an EMBL/GenBank/DDBJ whole genome shotgun (WGS) entry which is preliminary data.</text>
</comment>
<organism evidence="2 3">
    <name type="scientific">Mesonia hippocampi</name>
    <dbReference type="NCBI Taxonomy" id="1628250"/>
    <lineage>
        <taxon>Bacteria</taxon>
        <taxon>Pseudomonadati</taxon>
        <taxon>Bacteroidota</taxon>
        <taxon>Flavobacteriia</taxon>
        <taxon>Flavobacteriales</taxon>
        <taxon>Flavobacteriaceae</taxon>
        <taxon>Mesonia</taxon>
    </lineage>
</organism>